<feature type="region of interest" description="Disordered" evidence="1">
    <location>
        <begin position="1"/>
        <end position="27"/>
    </location>
</feature>
<feature type="compositionally biased region" description="Basic and acidic residues" evidence="1">
    <location>
        <begin position="1"/>
        <end position="10"/>
    </location>
</feature>
<keyword evidence="2" id="KW-1133">Transmembrane helix</keyword>
<keyword evidence="2" id="KW-0472">Membrane</keyword>
<reference evidence="3 4" key="1">
    <citation type="journal article" date="2014" name="BMC Genomics">
        <title>Complete genome sequence of producer of the glycopeptide antibiotic Aculeximycin Kutzneria albida DSM 43870T, a representative of minor genus of Pseudonocardiaceae.</title>
        <authorList>
            <person name="Rebets Y."/>
            <person name="Tokovenko B."/>
            <person name="Lushchyk I."/>
            <person name="Ruckert C."/>
            <person name="Zaburannyi N."/>
            <person name="Bechthold A."/>
            <person name="Kalinowski J."/>
            <person name="Luzhetskyy A."/>
        </authorList>
    </citation>
    <scope>NUCLEOTIDE SEQUENCE [LARGE SCALE GENOMIC DNA]</scope>
    <source>
        <strain evidence="3">DSM 43870</strain>
    </source>
</reference>
<dbReference type="InterPro" id="IPR011047">
    <property type="entry name" value="Quinoprotein_ADH-like_sf"/>
</dbReference>
<evidence type="ECO:0000313" key="3">
    <source>
        <dbReference type="EMBL" id="AHH94368.1"/>
    </source>
</evidence>
<dbReference type="SUPFAM" id="SSF50998">
    <property type="entry name" value="Quinoprotein alcohol dehydrogenase-like"/>
    <property type="match status" value="1"/>
</dbReference>
<sequence>MAADALREPVETTLDQQPPPPDGPRTRFTRRRDLLAVLVIVLVLVAATGTWWWFSDARATTSVTGPATATAPPRATAVPATMKQLWQAASGATTDPVVVGPTVVTAEGHQVIGHDPVTGATRWSYTRDNLDLCRVAAAWGKAVVVYHKEHNCSEVTELDGVTGARGAQRNGDAELGTQLLYDGTYLTTTGKKLIDTWRSDLVQTQQYGTVTAVVNHDKQPRTGCTYSSQAATAGSVAVIEQCAGESFQRLTVIKPEGTQNDGEKPNVAFSVEVPGGNARIVAVTDQRVAVAVANPNRLVVWDNAGSQVGAAPLPVPDADLAGAPKSAVEPSTAITCTQQLDPGGKCEAGSFAVSYAGGAKIITWYSGSKLVALDPSGMSPTWTLDGALGSGTVYADKLLVPVAEGLAVLDPLTGARSGTITVDRKGYTGPVRLSTLGDVLLEQRGGTVVALR</sequence>
<name>W5VZM0_9PSEU</name>
<dbReference type="STRING" id="1449976.KALB_995"/>
<dbReference type="PATRIC" id="fig|1449976.3.peg.999"/>
<keyword evidence="4" id="KW-1185">Reference proteome</keyword>
<evidence type="ECO:0000256" key="1">
    <source>
        <dbReference type="SAM" id="MobiDB-lite"/>
    </source>
</evidence>
<gene>
    <name evidence="3" type="ORF">KALB_995</name>
</gene>
<dbReference type="EMBL" id="CP007155">
    <property type="protein sequence ID" value="AHH94368.1"/>
    <property type="molecule type" value="Genomic_DNA"/>
</dbReference>
<protein>
    <submittedName>
        <fullName evidence="3">Uncharacterized protein</fullName>
    </submittedName>
</protein>
<accession>W5VZM0</accession>
<keyword evidence="2" id="KW-0812">Transmembrane</keyword>
<feature type="transmembrane region" description="Helical" evidence="2">
    <location>
        <begin position="34"/>
        <end position="54"/>
    </location>
</feature>
<dbReference type="eggNOG" id="COG1520">
    <property type="taxonomic scope" value="Bacteria"/>
</dbReference>
<dbReference type="KEGG" id="kal:KALB_995"/>
<evidence type="ECO:0000313" key="4">
    <source>
        <dbReference type="Proteomes" id="UP000019225"/>
    </source>
</evidence>
<dbReference type="HOGENOM" id="CLU_042525_0_0_11"/>
<proteinExistence type="predicted"/>
<evidence type="ECO:0000256" key="2">
    <source>
        <dbReference type="SAM" id="Phobius"/>
    </source>
</evidence>
<organism evidence="3 4">
    <name type="scientific">Kutzneria albida DSM 43870</name>
    <dbReference type="NCBI Taxonomy" id="1449976"/>
    <lineage>
        <taxon>Bacteria</taxon>
        <taxon>Bacillati</taxon>
        <taxon>Actinomycetota</taxon>
        <taxon>Actinomycetes</taxon>
        <taxon>Pseudonocardiales</taxon>
        <taxon>Pseudonocardiaceae</taxon>
        <taxon>Kutzneria</taxon>
    </lineage>
</organism>
<dbReference type="Proteomes" id="UP000019225">
    <property type="component" value="Chromosome"/>
</dbReference>
<dbReference type="AlphaFoldDB" id="W5VZM0"/>